<dbReference type="AlphaFoldDB" id="A0A6J8BFM0"/>
<keyword evidence="1" id="KW-0433">Leucine-rich repeat</keyword>
<dbReference type="SUPFAM" id="SSF52058">
    <property type="entry name" value="L domain-like"/>
    <property type="match status" value="1"/>
</dbReference>
<reference evidence="3 4" key="1">
    <citation type="submission" date="2020-06" db="EMBL/GenBank/DDBJ databases">
        <authorList>
            <person name="Li R."/>
            <person name="Bekaert M."/>
        </authorList>
    </citation>
    <scope>NUCLEOTIDE SEQUENCE [LARGE SCALE GENOMIC DNA]</scope>
    <source>
        <strain evidence="4">wild</strain>
    </source>
</reference>
<dbReference type="EMBL" id="CACVKT020003176">
    <property type="protein sequence ID" value="CAC5382201.1"/>
    <property type="molecule type" value="Genomic_DNA"/>
</dbReference>
<evidence type="ECO:0000313" key="4">
    <source>
        <dbReference type="Proteomes" id="UP000507470"/>
    </source>
</evidence>
<dbReference type="OrthoDB" id="6160824at2759"/>
<sequence>MYTFSENVTSINLSINNLTYPPSSENLPESLLHLNVSNNRIFNLSFDGERITFWKIIGLLTSDLSSNEILLDETFLFPNIFSNFSLLELLDLSRNVIPVDGFPDFDKVMAPLFSLRFLSVNIFEEITFGRSFAKLSNLKSLKLAGVCNTSRTSIIKEDFFFNLPFLEYLDISASEVWTNIFDNFNKPCYCSLTSIHRGAIGILADLKYLDISNNRYLGLRNVTNDLNLTSIEIFTANKLYCQDSRSVTLYCDDIRNLRNTSLKKFILMEIISILDSQEYLLTCHRLC</sequence>
<evidence type="ECO:0000256" key="2">
    <source>
        <dbReference type="ARBA" id="ARBA00022737"/>
    </source>
</evidence>
<dbReference type="Proteomes" id="UP000507470">
    <property type="component" value="Unassembled WGS sequence"/>
</dbReference>
<accession>A0A6J8BFM0</accession>
<evidence type="ECO:0000256" key="1">
    <source>
        <dbReference type="ARBA" id="ARBA00022614"/>
    </source>
</evidence>
<keyword evidence="2" id="KW-0677">Repeat</keyword>
<dbReference type="Gene3D" id="3.80.10.10">
    <property type="entry name" value="Ribonuclease Inhibitor"/>
    <property type="match status" value="1"/>
</dbReference>
<dbReference type="PANTHER" id="PTHR45617">
    <property type="entry name" value="LEUCINE RICH REPEAT FAMILY PROTEIN"/>
    <property type="match status" value="1"/>
</dbReference>
<dbReference type="InterPro" id="IPR032675">
    <property type="entry name" value="LRR_dom_sf"/>
</dbReference>
<proteinExistence type="predicted"/>
<keyword evidence="4" id="KW-1185">Reference proteome</keyword>
<organism evidence="3 4">
    <name type="scientific">Mytilus coruscus</name>
    <name type="common">Sea mussel</name>
    <dbReference type="NCBI Taxonomy" id="42192"/>
    <lineage>
        <taxon>Eukaryota</taxon>
        <taxon>Metazoa</taxon>
        <taxon>Spiralia</taxon>
        <taxon>Lophotrochozoa</taxon>
        <taxon>Mollusca</taxon>
        <taxon>Bivalvia</taxon>
        <taxon>Autobranchia</taxon>
        <taxon>Pteriomorphia</taxon>
        <taxon>Mytilida</taxon>
        <taxon>Mytiloidea</taxon>
        <taxon>Mytilidae</taxon>
        <taxon>Mytilinae</taxon>
        <taxon>Mytilus</taxon>
    </lineage>
</organism>
<protein>
    <submittedName>
        <fullName evidence="3">Uncharacterized protein</fullName>
    </submittedName>
</protein>
<gene>
    <name evidence="3" type="ORF">MCOR_18052</name>
</gene>
<evidence type="ECO:0000313" key="3">
    <source>
        <dbReference type="EMBL" id="CAC5382201.1"/>
    </source>
</evidence>
<dbReference type="PANTHER" id="PTHR45617:SF178">
    <property type="entry name" value="ASTROCYTIC LEUCINE-RICH REPEAT MOLECULE-RELATED"/>
    <property type="match status" value="1"/>
</dbReference>
<name>A0A6J8BFM0_MYTCO</name>